<evidence type="ECO:0000256" key="2">
    <source>
        <dbReference type="SAM" id="SignalP"/>
    </source>
</evidence>
<accession>A0A1H8YR89</accession>
<dbReference type="STRING" id="394193.SAMN04489732_1529"/>
<proteinExistence type="predicted"/>
<dbReference type="EMBL" id="FOEF01000052">
    <property type="protein sequence ID" value="SEP54521.1"/>
    <property type="molecule type" value="Genomic_DNA"/>
</dbReference>
<dbReference type="AlphaFoldDB" id="A0A1H8YR89"/>
<feature type="chain" id="PRO_5011749376" description="TrbC/VIRB2 family protein" evidence="2">
    <location>
        <begin position="30"/>
        <end position="113"/>
    </location>
</feature>
<protein>
    <recommendedName>
        <fullName evidence="5">TrbC/VIRB2 family protein</fullName>
    </recommendedName>
</protein>
<feature type="transmembrane region" description="Helical" evidence="1">
    <location>
        <begin position="51"/>
        <end position="72"/>
    </location>
</feature>
<evidence type="ECO:0008006" key="5">
    <source>
        <dbReference type="Google" id="ProtNLM"/>
    </source>
</evidence>
<dbReference type="InterPro" id="IPR043993">
    <property type="entry name" value="T4SS_pilin"/>
</dbReference>
<keyword evidence="1" id="KW-0472">Membrane</keyword>
<dbReference type="Proteomes" id="UP000198582">
    <property type="component" value="Unassembled WGS sequence"/>
</dbReference>
<dbReference type="Pfam" id="PF18895">
    <property type="entry name" value="T4SS_pilin"/>
    <property type="match status" value="1"/>
</dbReference>
<feature type="transmembrane region" description="Helical" evidence="1">
    <location>
        <begin position="92"/>
        <end position="111"/>
    </location>
</feature>
<feature type="signal peptide" evidence="2">
    <location>
        <begin position="1"/>
        <end position="29"/>
    </location>
</feature>
<evidence type="ECO:0000256" key="1">
    <source>
        <dbReference type="SAM" id="Phobius"/>
    </source>
</evidence>
<sequence>MRNTVLRLIAAEIVAAVMLSLLAADPAQASTQVLAIATSIEQVFSNVRNWLFGILTGLATAILTFGGVRYLLANGDPAEVEKAKGAFKSAGWGYGLAVLAPLVVEILRGIVGA</sequence>
<keyword evidence="1" id="KW-0812">Transmembrane</keyword>
<dbReference type="RefSeq" id="WP_329065525.1">
    <property type="nucleotide sequence ID" value="NZ_FOEF01000052.1"/>
</dbReference>
<keyword evidence="4" id="KW-1185">Reference proteome</keyword>
<reference evidence="3 4" key="1">
    <citation type="submission" date="2016-10" db="EMBL/GenBank/DDBJ databases">
        <authorList>
            <person name="de Groot N.N."/>
        </authorList>
    </citation>
    <scope>NUCLEOTIDE SEQUENCE [LARGE SCALE GENOMIC DNA]</scope>
    <source>
        <strain evidence="3 4">DSM 44993</strain>
    </source>
</reference>
<gene>
    <name evidence="3" type="ORF">SAMN04489732_1529</name>
</gene>
<evidence type="ECO:0000313" key="3">
    <source>
        <dbReference type="EMBL" id="SEP54521.1"/>
    </source>
</evidence>
<evidence type="ECO:0000313" key="4">
    <source>
        <dbReference type="Proteomes" id="UP000198582"/>
    </source>
</evidence>
<keyword evidence="2" id="KW-0732">Signal</keyword>
<keyword evidence="1" id="KW-1133">Transmembrane helix</keyword>
<name>A0A1H8YR89_9PSEU</name>
<organism evidence="3 4">
    <name type="scientific">Amycolatopsis saalfeldensis</name>
    <dbReference type="NCBI Taxonomy" id="394193"/>
    <lineage>
        <taxon>Bacteria</taxon>
        <taxon>Bacillati</taxon>
        <taxon>Actinomycetota</taxon>
        <taxon>Actinomycetes</taxon>
        <taxon>Pseudonocardiales</taxon>
        <taxon>Pseudonocardiaceae</taxon>
        <taxon>Amycolatopsis</taxon>
    </lineage>
</organism>